<name>A0A2J6TVJ8_9HELO</name>
<dbReference type="RefSeq" id="XP_024743882.1">
    <property type="nucleotide sequence ID" value="XM_024871864.1"/>
</dbReference>
<dbReference type="InParanoid" id="A0A2J6TVJ8"/>
<protein>
    <submittedName>
        <fullName evidence="1">Uncharacterized protein</fullName>
    </submittedName>
</protein>
<reference evidence="1 2" key="1">
    <citation type="submission" date="2016-04" db="EMBL/GenBank/DDBJ databases">
        <title>A degradative enzymes factory behind the ericoid mycorrhizal symbiosis.</title>
        <authorList>
            <consortium name="DOE Joint Genome Institute"/>
            <person name="Martino E."/>
            <person name="Morin E."/>
            <person name="Grelet G."/>
            <person name="Kuo A."/>
            <person name="Kohler A."/>
            <person name="Daghino S."/>
            <person name="Barry K."/>
            <person name="Choi C."/>
            <person name="Cichocki N."/>
            <person name="Clum A."/>
            <person name="Copeland A."/>
            <person name="Hainaut M."/>
            <person name="Haridas S."/>
            <person name="Labutti K."/>
            <person name="Lindquist E."/>
            <person name="Lipzen A."/>
            <person name="Khouja H.-R."/>
            <person name="Murat C."/>
            <person name="Ohm R."/>
            <person name="Olson A."/>
            <person name="Spatafora J."/>
            <person name="Veneault-Fourrey C."/>
            <person name="Henrissat B."/>
            <person name="Grigoriev I."/>
            <person name="Martin F."/>
            <person name="Perotto S."/>
        </authorList>
    </citation>
    <scope>NUCLEOTIDE SEQUENCE [LARGE SCALE GENOMIC DNA]</scope>
    <source>
        <strain evidence="1 2">E</strain>
    </source>
</reference>
<dbReference type="AlphaFoldDB" id="A0A2J6TVJ8"/>
<dbReference type="EMBL" id="KZ613740">
    <property type="protein sequence ID" value="PMD66978.1"/>
    <property type="molecule type" value="Genomic_DNA"/>
</dbReference>
<gene>
    <name evidence="1" type="ORF">K444DRAFT_3182</name>
</gene>
<dbReference type="OrthoDB" id="10546450at2759"/>
<proteinExistence type="predicted"/>
<keyword evidence="2" id="KW-1185">Reference proteome</keyword>
<evidence type="ECO:0000313" key="2">
    <source>
        <dbReference type="Proteomes" id="UP000235371"/>
    </source>
</evidence>
<sequence>MQSCHKYNCGSSYRADTDMPVTCTPTRSRKTSRLATLTVETQSYFEVRTNAWQSIFHRGEQSSS</sequence>
<dbReference type="GeneID" id="36579946"/>
<dbReference type="Proteomes" id="UP000235371">
    <property type="component" value="Unassembled WGS sequence"/>
</dbReference>
<organism evidence="1 2">
    <name type="scientific">Hyaloscypha bicolor E</name>
    <dbReference type="NCBI Taxonomy" id="1095630"/>
    <lineage>
        <taxon>Eukaryota</taxon>
        <taxon>Fungi</taxon>
        <taxon>Dikarya</taxon>
        <taxon>Ascomycota</taxon>
        <taxon>Pezizomycotina</taxon>
        <taxon>Leotiomycetes</taxon>
        <taxon>Helotiales</taxon>
        <taxon>Hyaloscyphaceae</taxon>
        <taxon>Hyaloscypha</taxon>
        <taxon>Hyaloscypha bicolor</taxon>
    </lineage>
</organism>
<evidence type="ECO:0000313" key="1">
    <source>
        <dbReference type="EMBL" id="PMD66978.1"/>
    </source>
</evidence>
<accession>A0A2J6TVJ8</accession>